<proteinExistence type="predicted"/>
<protein>
    <submittedName>
        <fullName evidence="3">Uncharacterized protein LOC111597817</fullName>
    </submittedName>
</protein>
<dbReference type="Proteomes" id="UP000504633">
    <property type="component" value="Unplaced"/>
</dbReference>
<evidence type="ECO:0000313" key="2">
    <source>
        <dbReference type="Proteomes" id="UP000504633"/>
    </source>
</evidence>
<keyword evidence="1" id="KW-0732">Signal</keyword>
<name>A0A6J2SSC9_DROHY</name>
<sequence length="191" mass="21687">MSEGLRFVAAFGWFLVLCAMSTLRQEPPHADVDVDVCGRFPKIVDNCFKDLPPLLKEFLQNNRIIITKEDLIGANYLLHKECLTKIHSDWLSCSSDFQKIIADDKLKVTEKCLELCCARYKCYKNSAKFARETAKMLSDGKHISNCRQLEEKCAHATYISFIWNTVVFLALVLVHRAVCEGPSCCCPFVNA</sequence>
<dbReference type="RefSeq" id="XP_030080658.1">
    <property type="nucleotide sequence ID" value="XM_030224798.1"/>
</dbReference>
<reference evidence="3" key="1">
    <citation type="submission" date="2025-08" db="UniProtKB">
        <authorList>
            <consortium name="RefSeq"/>
        </authorList>
    </citation>
    <scope>IDENTIFICATION</scope>
    <source>
        <strain evidence="3">15085-1641.00</strain>
        <tissue evidence="3">Whole body</tissue>
    </source>
</reference>
<feature type="signal peptide" evidence="1">
    <location>
        <begin position="1"/>
        <end position="24"/>
    </location>
</feature>
<evidence type="ECO:0000256" key="1">
    <source>
        <dbReference type="SAM" id="SignalP"/>
    </source>
</evidence>
<dbReference type="OrthoDB" id="10051804at2759"/>
<dbReference type="AlphaFoldDB" id="A0A6J2SSC9"/>
<gene>
    <name evidence="3" type="primary">LOC111597817</name>
</gene>
<accession>A0A6J2SSC9</accession>
<keyword evidence="2" id="KW-1185">Reference proteome</keyword>
<dbReference type="GeneID" id="111597817"/>
<feature type="chain" id="PRO_5027083433" evidence="1">
    <location>
        <begin position="25"/>
        <end position="191"/>
    </location>
</feature>
<dbReference type="OMA" id="EEICAYA"/>
<evidence type="ECO:0000313" key="3">
    <source>
        <dbReference type="RefSeq" id="XP_030080658.1"/>
    </source>
</evidence>
<organism evidence="2 3">
    <name type="scientific">Drosophila hydei</name>
    <name type="common">Fruit fly</name>
    <dbReference type="NCBI Taxonomy" id="7224"/>
    <lineage>
        <taxon>Eukaryota</taxon>
        <taxon>Metazoa</taxon>
        <taxon>Ecdysozoa</taxon>
        <taxon>Arthropoda</taxon>
        <taxon>Hexapoda</taxon>
        <taxon>Insecta</taxon>
        <taxon>Pterygota</taxon>
        <taxon>Neoptera</taxon>
        <taxon>Endopterygota</taxon>
        <taxon>Diptera</taxon>
        <taxon>Brachycera</taxon>
        <taxon>Muscomorpha</taxon>
        <taxon>Ephydroidea</taxon>
        <taxon>Drosophilidae</taxon>
        <taxon>Drosophila</taxon>
    </lineage>
</organism>
<dbReference type="KEGG" id="dhe:111597817"/>